<dbReference type="EMBL" id="RQFK01000026">
    <property type="protein sequence ID" value="TGK81975.1"/>
    <property type="molecule type" value="Genomic_DNA"/>
</dbReference>
<dbReference type="Proteomes" id="UP000298009">
    <property type="component" value="Unassembled WGS sequence"/>
</dbReference>
<dbReference type="OrthoDB" id="331353at2"/>
<evidence type="ECO:0000313" key="2">
    <source>
        <dbReference type="Proteomes" id="UP000298009"/>
    </source>
</evidence>
<gene>
    <name evidence="1" type="ORF">EHQ24_11885</name>
</gene>
<keyword evidence="2" id="KW-1185">Reference proteome</keyword>
<accession>A0A4R9I767</accession>
<organism evidence="1 2">
    <name type="scientific">Leptospira noumeaensis</name>
    <dbReference type="NCBI Taxonomy" id="2484964"/>
    <lineage>
        <taxon>Bacteria</taxon>
        <taxon>Pseudomonadati</taxon>
        <taxon>Spirochaetota</taxon>
        <taxon>Spirochaetia</taxon>
        <taxon>Leptospirales</taxon>
        <taxon>Leptospiraceae</taxon>
        <taxon>Leptospira</taxon>
    </lineage>
</organism>
<reference evidence="1" key="1">
    <citation type="journal article" date="2019" name="PLoS Negl. Trop. Dis.">
        <title>Revisiting the worldwide diversity of Leptospira species in the environment.</title>
        <authorList>
            <person name="Vincent A.T."/>
            <person name="Schiettekatte O."/>
            <person name="Bourhy P."/>
            <person name="Veyrier F.J."/>
            <person name="Picardeau M."/>
        </authorList>
    </citation>
    <scope>NUCLEOTIDE SEQUENCE [LARGE SCALE GENOMIC DNA]</scope>
    <source>
        <strain evidence="1">201800287</strain>
    </source>
</reference>
<dbReference type="RefSeq" id="WP_135601821.1">
    <property type="nucleotide sequence ID" value="NZ_RQFK01000026.1"/>
</dbReference>
<evidence type="ECO:0008006" key="3">
    <source>
        <dbReference type="Google" id="ProtNLM"/>
    </source>
</evidence>
<comment type="caution">
    <text evidence="1">The sequence shown here is derived from an EMBL/GenBank/DDBJ whole genome shotgun (WGS) entry which is preliminary data.</text>
</comment>
<protein>
    <recommendedName>
        <fullName evidence="3">Lipoprotein</fullName>
    </recommendedName>
</protein>
<evidence type="ECO:0000313" key="1">
    <source>
        <dbReference type="EMBL" id="TGK81975.1"/>
    </source>
</evidence>
<dbReference type="AlphaFoldDB" id="A0A4R9I767"/>
<proteinExistence type="predicted"/>
<sequence>MKIKFSNRVSLSIISFLISFIVFNCKTLETRLLDPANSAEEKEQTLVGFLLLDDEKSDAKASATLEVTVQALDASNFSINMVTEKEGDKVKDAVPMPSEILYHEEEELSYVTYSKFIKNTFAGFVLDSNKEYYIGRMSWSRYCGDRCKTLLNLSLEPQISYDTLKIKGKPGEIVFLGVYMINAIQDKESKSFFSNKVKIKPEFEKIEKDSPIWNKKFPNYIQSHLFDSESGINEKSAEIKFLLNIINVQKKGYWKEKAEKRLNELLKS</sequence>
<name>A0A4R9I767_9LEPT</name>